<proteinExistence type="predicted"/>
<dbReference type="EMBL" id="MJBS01000037">
    <property type="protein sequence ID" value="OHE99324.1"/>
    <property type="molecule type" value="Genomic_DNA"/>
</dbReference>
<dbReference type="AlphaFoldDB" id="A0A1G4BD52"/>
<keyword evidence="1" id="KW-0732">Signal</keyword>
<feature type="signal peptide" evidence="1">
    <location>
        <begin position="1"/>
        <end position="19"/>
    </location>
</feature>
<name>A0A1G4BD52_9PEZI</name>
<accession>A0A1G4BD52</accession>
<evidence type="ECO:0008006" key="4">
    <source>
        <dbReference type="Google" id="ProtNLM"/>
    </source>
</evidence>
<dbReference type="RefSeq" id="XP_022476473.1">
    <property type="nucleotide sequence ID" value="XM_022617008.1"/>
</dbReference>
<sequence>MLFTRLFFSVLASASLALAVCYPSGKQSMYDKDPGILDIEKVCKGLAGSYYRHQARRACIVDENRVTWGFELKFIGLDMNRDIAAKECMNGMDKEATCAYGGIHSYWNWRYKATPNVGTDCYPAPYWKPLHAYDPQDNPDVLRCRQAKGGVLKCWDDKQSIPAQY</sequence>
<comment type="caution">
    <text evidence="2">The sequence shown here is derived from an EMBL/GenBank/DDBJ whole genome shotgun (WGS) entry which is preliminary data.</text>
</comment>
<dbReference type="Proteomes" id="UP000176998">
    <property type="component" value="Unassembled WGS sequence"/>
</dbReference>
<dbReference type="GeneID" id="34558518"/>
<dbReference type="OrthoDB" id="4825549at2759"/>
<gene>
    <name evidence="2" type="ORF">CORC01_05365</name>
</gene>
<evidence type="ECO:0000313" key="2">
    <source>
        <dbReference type="EMBL" id="OHE99324.1"/>
    </source>
</evidence>
<feature type="chain" id="PRO_5009602749" description="Secreted protein" evidence="1">
    <location>
        <begin position="20"/>
        <end position="165"/>
    </location>
</feature>
<evidence type="ECO:0000256" key="1">
    <source>
        <dbReference type="SAM" id="SignalP"/>
    </source>
</evidence>
<evidence type="ECO:0000313" key="3">
    <source>
        <dbReference type="Proteomes" id="UP000176998"/>
    </source>
</evidence>
<keyword evidence="3" id="KW-1185">Reference proteome</keyword>
<reference evidence="2 3" key="1">
    <citation type="submission" date="2016-09" db="EMBL/GenBank/DDBJ databases">
        <authorList>
            <person name="Capua I."/>
            <person name="De Benedictis P."/>
            <person name="Joannis T."/>
            <person name="Lombin L.H."/>
            <person name="Cattoli G."/>
        </authorList>
    </citation>
    <scope>NUCLEOTIDE SEQUENCE [LARGE SCALE GENOMIC DNA]</scope>
    <source>
        <strain evidence="2 3">IMI 309357</strain>
    </source>
</reference>
<organism evidence="2 3">
    <name type="scientific">Colletotrichum orchidophilum</name>
    <dbReference type="NCBI Taxonomy" id="1209926"/>
    <lineage>
        <taxon>Eukaryota</taxon>
        <taxon>Fungi</taxon>
        <taxon>Dikarya</taxon>
        <taxon>Ascomycota</taxon>
        <taxon>Pezizomycotina</taxon>
        <taxon>Sordariomycetes</taxon>
        <taxon>Hypocreomycetidae</taxon>
        <taxon>Glomerellales</taxon>
        <taxon>Glomerellaceae</taxon>
        <taxon>Colletotrichum</taxon>
    </lineage>
</organism>
<protein>
    <recommendedName>
        <fullName evidence="4">Secreted protein</fullName>
    </recommendedName>
</protein>